<dbReference type="InterPro" id="IPR011330">
    <property type="entry name" value="Glyco_hydro/deAcase_b/a-brl"/>
</dbReference>
<dbReference type="CDD" id="cd10936">
    <property type="entry name" value="CE4_DAC2"/>
    <property type="match status" value="1"/>
</dbReference>
<evidence type="ECO:0008006" key="4">
    <source>
        <dbReference type="Google" id="ProtNLM"/>
    </source>
</evidence>
<keyword evidence="3" id="KW-1185">Reference proteome</keyword>
<proteinExistence type="predicted"/>
<dbReference type="EMBL" id="QGTT01000019">
    <property type="protein sequence ID" value="PWW09341.1"/>
    <property type="molecule type" value="Genomic_DNA"/>
</dbReference>
<dbReference type="OrthoDB" id="9784811at2"/>
<evidence type="ECO:0000313" key="2">
    <source>
        <dbReference type="EMBL" id="PWW09341.1"/>
    </source>
</evidence>
<gene>
    <name evidence="2" type="ORF">DET45_11935</name>
</gene>
<protein>
    <recommendedName>
        <fullName evidence="4">Divergent polysaccharide deacetylase</fullName>
    </recommendedName>
</protein>
<dbReference type="Pfam" id="PF04748">
    <property type="entry name" value="Polysacc_deac_2"/>
    <property type="match status" value="1"/>
</dbReference>
<dbReference type="AlphaFoldDB" id="A0A317Q1U0"/>
<evidence type="ECO:0000313" key="3">
    <source>
        <dbReference type="Proteomes" id="UP000246964"/>
    </source>
</evidence>
<reference evidence="2 3" key="1">
    <citation type="submission" date="2018-05" db="EMBL/GenBank/DDBJ databases">
        <title>Freshwater and sediment microbial communities from various areas in North America, analyzing microbe dynamics in response to fracking.</title>
        <authorList>
            <person name="Lamendella R."/>
        </authorList>
    </citation>
    <scope>NUCLEOTIDE SEQUENCE [LARGE SCALE GENOMIC DNA]</scope>
    <source>
        <strain evidence="2 3">125B1</strain>
    </source>
</reference>
<dbReference type="InterPro" id="IPR006837">
    <property type="entry name" value="Divergent_DAC"/>
</dbReference>
<dbReference type="PANTHER" id="PTHR30105">
    <property type="entry name" value="UNCHARACTERIZED YIBQ-RELATED"/>
    <property type="match status" value="1"/>
</dbReference>
<keyword evidence="1" id="KW-0732">Signal</keyword>
<dbReference type="SUPFAM" id="SSF88713">
    <property type="entry name" value="Glycoside hydrolase/deacetylase"/>
    <property type="match status" value="1"/>
</dbReference>
<organism evidence="2 3">
    <name type="scientific">Pseudidiomarina maritima</name>
    <dbReference type="NCBI Taxonomy" id="519453"/>
    <lineage>
        <taxon>Bacteria</taxon>
        <taxon>Pseudomonadati</taxon>
        <taxon>Pseudomonadota</taxon>
        <taxon>Gammaproteobacteria</taxon>
        <taxon>Alteromonadales</taxon>
        <taxon>Idiomarinaceae</taxon>
        <taxon>Pseudidiomarina</taxon>
    </lineage>
</organism>
<dbReference type="Proteomes" id="UP000246964">
    <property type="component" value="Unassembled WGS sequence"/>
</dbReference>
<accession>A0A317Q1U0</accession>
<dbReference type="Gene3D" id="3.20.20.370">
    <property type="entry name" value="Glycoside hydrolase/deacetylase"/>
    <property type="match status" value="1"/>
</dbReference>
<name>A0A317Q1U0_9GAMM</name>
<dbReference type="PANTHER" id="PTHR30105:SF2">
    <property type="entry name" value="DIVERGENT POLYSACCHARIDE DEACETYLASE SUPERFAMILY"/>
    <property type="match status" value="1"/>
</dbReference>
<feature type="signal peptide" evidence="1">
    <location>
        <begin position="1"/>
        <end position="23"/>
    </location>
</feature>
<dbReference type="GO" id="GO:0005975">
    <property type="term" value="P:carbohydrate metabolic process"/>
    <property type="evidence" value="ECO:0007669"/>
    <property type="project" value="InterPro"/>
</dbReference>
<comment type="caution">
    <text evidence="2">The sequence shown here is derived from an EMBL/GenBank/DDBJ whole genome shotgun (WGS) entry which is preliminary data.</text>
</comment>
<dbReference type="RefSeq" id="WP_110076745.1">
    <property type="nucleotide sequence ID" value="NZ_QGTT01000019.1"/>
</dbReference>
<evidence type="ECO:0000256" key="1">
    <source>
        <dbReference type="SAM" id="SignalP"/>
    </source>
</evidence>
<sequence>MSRPLLGGACLLILSLIASKALAQPPQLLTPPFSEAPKPAKIALVIDDVGHHLRHQEFLDLAIPITIAILPGSPHATKLATTAHQAGHQVMLHLPMQAQGQQTATEAGMLSASDSLAHIELLLDYALQQVPHAQGVNNHQGSYLTEQEQSMAWLMQALKQRQLYFLDSRTSAATVAEQQALAHGVPTIRRHVFLDNQLQQVALEQAWQGLLELAQQQSQAVVIAHPHPETLAFLKAKIPLLPTESFQFVYVSELLN</sequence>
<feature type="chain" id="PRO_5016251956" description="Divergent polysaccharide deacetylase" evidence="1">
    <location>
        <begin position="24"/>
        <end position="256"/>
    </location>
</feature>